<feature type="coiled-coil region" evidence="1">
    <location>
        <begin position="211"/>
        <end position="245"/>
    </location>
</feature>
<dbReference type="RefSeq" id="WP_345420762.1">
    <property type="nucleotide sequence ID" value="NZ_BAABGT010000056.1"/>
</dbReference>
<accession>A0ABP8RV13</accession>
<dbReference type="Proteomes" id="UP001501598">
    <property type="component" value="Unassembled WGS sequence"/>
</dbReference>
<evidence type="ECO:0000256" key="1">
    <source>
        <dbReference type="SAM" id="Coils"/>
    </source>
</evidence>
<keyword evidence="4" id="KW-1185">Reference proteome</keyword>
<feature type="region of interest" description="Disordered" evidence="2">
    <location>
        <begin position="75"/>
        <end position="159"/>
    </location>
</feature>
<sequence>MAGRGSTAAQQALSEGDVAAVREEVSAGRAVTVWFTAAAVGVPAGGSAKVVAVGDVAEGDFIQVRPAGSRDAVFCSPSELTRTRPARRPAKSPQAAEVVTAPPAEPPAPPARPVRPRRPARPTASASAPSPELSEPAPEKAAPAKPAPARPGKRGERSAAMTVTLTSTAGVDWTVEVAVGAKRVVSATPIPATDVAAVSRSLPPAVAEVVTSALVEARRRQEERVARLREELDAAQRTLEQLGVD</sequence>
<feature type="compositionally biased region" description="Pro residues" evidence="2">
    <location>
        <begin position="103"/>
        <end position="113"/>
    </location>
</feature>
<comment type="caution">
    <text evidence="3">The sequence shown here is derived from an EMBL/GenBank/DDBJ whole genome shotgun (WGS) entry which is preliminary data.</text>
</comment>
<evidence type="ECO:0000313" key="3">
    <source>
        <dbReference type="EMBL" id="GAA4550442.1"/>
    </source>
</evidence>
<protein>
    <recommendedName>
        <fullName evidence="5">Cell wall anchor protein</fullName>
    </recommendedName>
</protein>
<feature type="compositionally biased region" description="Low complexity" evidence="2">
    <location>
        <begin position="121"/>
        <end position="144"/>
    </location>
</feature>
<dbReference type="InterPro" id="IPR046282">
    <property type="entry name" value="DUF6319"/>
</dbReference>
<reference evidence="4" key="1">
    <citation type="journal article" date="2019" name="Int. J. Syst. Evol. Microbiol.">
        <title>The Global Catalogue of Microorganisms (GCM) 10K type strain sequencing project: providing services to taxonomists for standard genome sequencing and annotation.</title>
        <authorList>
            <consortium name="The Broad Institute Genomics Platform"/>
            <consortium name="The Broad Institute Genome Sequencing Center for Infectious Disease"/>
            <person name="Wu L."/>
            <person name="Ma J."/>
        </authorList>
    </citation>
    <scope>NUCLEOTIDE SEQUENCE [LARGE SCALE GENOMIC DNA]</scope>
    <source>
        <strain evidence="4">JCM 17906</strain>
    </source>
</reference>
<organism evidence="3 4">
    <name type="scientific">Pseudonocardia xishanensis</name>
    <dbReference type="NCBI Taxonomy" id="630995"/>
    <lineage>
        <taxon>Bacteria</taxon>
        <taxon>Bacillati</taxon>
        <taxon>Actinomycetota</taxon>
        <taxon>Actinomycetes</taxon>
        <taxon>Pseudonocardiales</taxon>
        <taxon>Pseudonocardiaceae</taxon>
        <taxon>Pseudonocardia</taxon>
    </lineage>
</organism>
<proteinExistence type="predicted"/>
<name>A0ABP8RV13_9PSEU</name>
<evidence type="ECO:0000313" key="4">
    <source>
        <dbReference type="Proteomes" id="UP001501598"/>
    </source>
</evidence>
<keyword evidence="1" id="KW-0175">Coiled coil</keyword>
<dbReference type="EMBL" id="BAABGT010000056">
    <property type="protein sequence ID" value="GAA4550442.1"/>
    <property type="molecule type" value="Genomic_DNA"/>
</dbReference>
<dbReference type="Pfam" id="PF19844">
    <property type="entry name" value="DUF6319"/>
    <property type="match status" value="1"/>
</dbReference>
<evidence type="ECO:0008006" key="5">
    <source>
        <dbReference type="Google" id="ProtNLM"/>
    </source>
</evidence>
<evidence type="ECO:0000256" key="2">
    <source>
        <dbReference type="SAM" id="MobiDB-lite"/>
    </source>
</evidence>
<gene>
    <name evidence="3" type="ORF">GCM10023175_40620</name>
</gene>